<keyword evidence="1" id="KW-0472">Membrane</keyword>
<evidence type="ECO:0000313" key="3">
    <source>
        <dbReference type="Proteomes" id="UP000236731"/>
    </source>
</evidence>
<dbReference type="Proteomes" id="UP000236731">
    <property type="component" value="Unassembled WGS sequence"/>
</dbReference>
<keyword evidence="3" id="KW-1185">Reference proteome</keyword>
<reference evidence="3" key="1">
    <citation type="submission" date="2016-10" db="EMBL/GenBank/DDBJ databases">
        <authorList>
            <person name="Varghese N."/>
            <person name="Submissions S."/>
        </authorList>
    </citation>
    <scope>NUCLEOTIDE SEQUENCE [LARGE SCALE GENOMIC DNA]</scope>
    <source>
        <strain evidence="3">DSM 22361</strain>
    </source>
</reference>
<feature type="transmembrane region" description="Helical" evidence="1">
    <location>
        <begin position="16"/>
        <end position="34"/>
    </location>
</feature>
<sequence length="35" mass="4227">MINIKYDVNLLVKYDIVVLNLKLIFSFELILIIFR</sequence>
<gene>
    <name evidence="2" type="ORF">SAMN05421877_102184</name>
</gene>
<protein>
    <submittedName>
        <fullName evidence="2">Uncharacterized protein</fullName>
    </submittedName>
</protein>
<organism evidence="2 3">
    <name type="scientific">Sphingobacterium lactis</name>
    <dbReference type="NCBI Taxonomy" id="797291"/>
    <lineage>
        <taxon>Bacteria</taxon>
        <taxon>Pseudomonadati</taxon>
        <taxon>Bacteroidota</taxon>
        <taxon>Sphingobacteriia</taxon>
        <taxon>Sphingobacteriales</taxon>
        <taxon>Sphingobacteriaceae</taxon>
        <taxon>Sphingobacterium</taxon>
    </lineage>
</organism>
<evidence type="ECO:0000256" key="1">
    <source>
        <dbReference type="SAM" id="Phobius"/>
    </source>
</evidence>
<dbReference type="EMBL" id="FNUT01000002">
    <property type="protein sequence ID" value="SEF70268.1"/>
    <property type="molecule type" value="Genomic_DNA"/>
</dbReference>
<dbReference type="AlphaFoldDB" id="A0A1H5U757"/>
<proteinExistence type="predicted"/>
<evidence type="ECO:0000313" key="2">
    <source>
        <dbReference type="EMBL" id="SEF70268.1"/>
    </source>
</evidence>
<name>A0A1H5U757_9SPHI</name>
<accession>A0A1H5U757</accession>
<keyword evidence="1" id="KW-0812">Transmembrane</keyword>
<keyword evidence="1" id="KW-1133">Transmembrane helix</keyword>